<comment type="caution">
    <text evidence="1">The sequence shown here is derived from an EMBL/GenBank/DDBJ whole genome shotgun (WGS) entry which is preliminary data.</text>
</comment>
<reference evidence="1 2" key="1">
    <citation type="submission" date="2024-11" db="EMBL/GenBank/DDBJ databases">
        <title>A near-complete genome assembly of Cinchona calisaya.</title>
        <authorList>
            <person name="Lian D.C."/>
            <person name="Zhao X.W."/>
            <person name="Wei L."/>
        </authorList>
    </citation>
    <scope>NUCLEOTIDE SEQUENCE [LARGE SCALE GENOMIC DNA]</scope>
    <source>
        <tissue evidence="1">Nenye</tissue>
    </source>
</reference>
<keyword evidence="2" id="KW-1185">Reference proteome</keyword>
<proteinExistence type="predicted"/>
<accession>A0ABD2XSZ2</accession>
<sequence>MTGMLLVLHPYWTGSRTAAVEEEDVQETVLHERASHYSNDATVMNGVLLVPSPMLDHSSPLPRKNVVGITELVLHAVEEEDYVVVH</sequence>
<gene>
    <name evidence="1" type="ORF">ACH5RR_041106</name>
</gene>
<protein>
    <submittedName>
        <fullName evidence="1">Uncharacterized protein</fullName>
    </submittedName>
</protein>
<dbReference type="EMBL" id="JBJUIK010000017">
    <property type="protein sequence ID" value="KAL3498374.1"/>
    <property type="molecule type" value="Genomic_DNA"/>
</dbReference>
<evidence type="ECO:0000313" key="1">
    <source>
        <dbReference type="EMBL" id="KAL3498374.1"/>
    </source>
</evidence>
<evidence type="ECO:0000313" key="2">
    <source>
        <dbReference type="Proteomes" id="UP001630127"/>
    </source>
</evidence>
<name>A0ABD2XSZ2_9GENT</name>
<dbReference type="AlphaFoldDB" id="A0ABD2XSZ2"/>
<organism evidence="1 2">
    <name type="scientific">Cinchona calisaya</name>
    <dbReference type="NCBI Taxonomy" id="153742"/>
    <lineage>
        <taxon>Eukaryota</taxon>
        <taxon>Viridiplantae</taxon>
        <taxon>Streptophyta</taxon>
        <taxon>Embryophyta</taxon>
        <taxon>Tracheophyta</taxon>
        <taxon>Spermatophyta</taxon>
        <taxon>Magnoliopsida</taxon>
        <taxon>eudicotyledons</taxon>
        <taxon>Gunneridae</taxon>
        <taxon>Pentapetalae</taxon>
        <taxon>asterids</taxon>
        <taxon>lamiids</taxon>
        <taxon>Gentianales</taxon>
        <taxon>Rubiaceae</taxon>
        <taxon>Cinchonoideae</taxon>
        <taxon>Cinchoneae</taxon>
        <taxon>Cinchona</taxon>
    </lineage>
</organism>
<dbReference type="Proteomes" id="UP001630127">
    <property type="component" value="Unassembled WGS sequence"/>
</dbReference>